<evidence type="ECO:0000313" key="2">
    <source>
        <dbReference type="EMBL" id="KAF2677122.1"/>
    </source>
</evidence>
<gene>
    <name evidence="2" type="ORF">K458DRAFT_396376</name>
</gene>
<dbReference type="AlphaFoldDB" id="A0A6G1IFY9"/>
<feature type="region of interest" description="Disordered" evidence="1">
    <location>
        <begin position="1"/>
        <end position="41"/>
    </location>
</feature>
<name>A0A6G1IFY9_9PLEO</name>
<organism evidence="2 3">
    <name type="scientific">Lentithecium fluviatile CBS 122367</name>
    <dbReference type="NCBI Taxonomy" id="1168545"/>
    <lineage>
        <taxon>Eukaryota</taxon>
        <taxon>Fungi</taxon>
        <taxon>Dikarya</taxon>
        <taxon>Ascomycota</taxon>
        <taxon>Pezizomycotina</taxon>
        <taxon>Dothideomycetes</taxon>
        <taxon>Pleosporomycetidae</taxon>
        <taxon>Pleosporales</taxon>
        <taxon>Massarineae</taxon>
        <taxon>Lentitheciaceae</taxon>
        <taxon>Lentithecium</taxon>
    </lineage>
</organism>
<accession>A0A6G1IFY9</accession>
<evidence type="ECO:0000313" key="3">
    <source>
        <dbReference type="Proteomes" id="UP000799291"/>
    </source>
</evidence>
<proteinExistence type="predicted"/>
<sequence length="187" mass="20495">MSSRSSLFGEHGRTVVNGGGREKSRSHSYRSSGNSNSDSSRSCGHSYHLCSSHSHSSASSYCSGASFASSHSVSPSSSVLDAAGLLSTANGHCVRYQTPNEYLGRDFGDMSMDELNRKYARISGFGSFISLAAHTSMAQTSRRITQYRVDDFEPTVTRHGSTRGRVSAFDQLVEELERRRREGHSRR</sequence>
<evidence type="ECO:0000256" key="1">
    <source>
        <dbReference type="SAM" id="MobiDB-lite"/>
    </source>
</evidence>
<keyword evidence="3" id="KW-1185">Reference proteome</keyword>
<reference evidence="2" key="1">
    <citation type="journal article" date="2020" name="Stud. Mycol.">
        <title>101 Dothideomycetes genomes: a test case for predicting lifestyles and emergence of pathogens.</title>
        <authorList>
            <person name="Haridas S."/>
            <person name="Albert R."/>
            <person name="Binder M."/>
            <person name="Bloem J."/>
            <person name="Labutti K."/>
            <person name="Salamov A."/>
            <person name="Andreopoulos B."/>
            <person name="Baker S."/>
            <person name="Barry K."/>
            <person name="Bills G."/>
            <person name="Bluhm B."/>
            <person name="Cannon C."/>
            <person name="Castanera R."/>
            <person name="Culley D."/>
            <person name="Daum C."/>
            <person name="Ezra D."/>
            <person name="Gonzalez J."/>
            <person name="Henrissat B."/>
            <person name="Kuo A."/>
            <person name="Liang C."/>
            <person name="Lipzen A."/>
            <person name="Lutzoni F."/>
            <person name="Magnuson J."/>
            <person name="Mondo S."/>
            <person name="Nolan M."/>
            <person name="Ohm R."/>
            <person name="Pangilinan J."/>
            <person name="Park H.-J."/>
            <person name="Ramirez L."/>
            <person name="Alfaro M."/>
            <person name="Sun H."/>
            <person name="Tritt A."/>
            <person name="Yoshinaga Y."/>
            <person name="Zwiers L.-H."/>
            <person name="Turgeon B."/>
            <person name="Goodwin S."/>
            <person name="Spatafora J."/>
            <person name="Crous P."/>
            <person name="Grigoriev I."/>
        </authorList>
    </citation>
    <scope>NUCLEOTIDE SEQUENCE</scope>
    <source>
        <strain evidence="2">CBS 122367</strain>
    </source>
</reference>
<dbReference type="Proteomes" id="UP000799291">
    <property type="component" value="Unassembled WGS sequence"/>
</dbReference>
<feature type="compositionally biased region" description="Low complexity" evidence="1">
    <location>
        <begin position="29"/>
        <end position="41"/>
    </location>
</feature>
<dbReference type="EMBL" id="MU005626">
    <property type="protein sequence ID" value="KAF2677122.1"/>
    <property type="molecule type" value="Genomic_DNA"/>
</dbReference>
<protein>
    <submittedName>
        <fullName evidence="2">Uncharacterized protein</fullName>
    </submittedName>
</protein>